<protein>
    <recommendedName>
        <fullName evidence="5">F-box domain-containing protein</fullName>
    </recommendedName>
</protein>
<feature type="domain" description="KIB1-4 beta-propeller" evidence="2">
    <location>
        <begin position="59"/>
        <end position="174"/>
    </location>
</feature>
<dbReference type="PANTHER" id="PTHR33110">
    <property type="entry name" value="F-BOX/KELCH-REPEAT PROTEIN-RELATED"/>
    <property type="match status" value="1"/>
</dbReference>
<dbReference type="AlphaFoldDB" id="A0A5J9UKY4"/>
<evidence type="ECO:0000259" key="1">
    <source>
        <dbReference type="Pfam" id="PF00646"/>
    </source>
</evidence>
<dbReference type="InterPro" id="IPR036047">
    <property type="entry name" value="F-box-like_dom_sf"/>
</dbReference>
<evidence type="ECO:0000313" key="4">
    <source>
        <dbReference type="Proteomes" id="UP000324897"/>
    </source>
</evidence>
<organism evidence="3 4">
    <name type="scientific">Eragrostis curvula</name>
    <name type="common">weeping love grass</name>
    <dbReference type="NCBI Taxonomy" id="38414"/>
    <lineage>
        <taxon>Eukaryota</taxon>
        <taxon>Viridiplantae</taxon>
        <taxon>Streptophyta</taxon>
        <taxon>Embryophyta</taxon>
        <taxon>Tracheophyta</taxon>
        <taxon>Spermatophyta</taxon>
        <taxon>Magnoliopsida</taxon>
        <taxon>Liliopsida</taxon>
        <taxon>Poales</taxon>
        <taxon>Poaceae</taxon>
        <taxon>PACMAD clade</taxon>
        <taxon>Chloridoideae</taxon>
        <taxon>Eragrostideae</taxon>
        <taxon>Eragrostidinae</taxon>
        <taxon>Eragrostis</taxon>
    </lineage>
</organism>
<feature type="non-terminal residue" evidence="3">
    <location>
        <position position="1"/>
    </location>
</feature>
<dbReference type="InterPro" id="IPR001810">
    <property type="entry name" value="F-box_dom"/>
</dbReference>
<gene>
    <name evidence="3" type="ORF">EJB05_26886</name>
</gene>
<dbReference type="Proteomes" id="UP000324897">
    <property type="component" value="Chromosome 2"/>
</dbReference>
<evidence type="ECO:0000259" key="2">
    <source>
        <dbReference type="Pfam" id="PF03478"/>
    </source>
</evidence>
<proteinExistence type="predicted"/>
<name>A0A5J9UKY4_9POAL</name>
<reference evidence="3 4" key="1">
    <citation type="journal article" date="2019" name="Sci. Rep.">
        <title>A high-quality genome of Eragrostis curvula grass provides insights into Poaceae evolution and supports new strategies to enhance forage quality.</title>
        <authorList>
            <person name="Carballo J."/>
            <person name="Santos B.A.C.M."/>
            <person name="Zappacosta D."/>
            <person name="Garbus I."/>
            <person name="Selva J.P."/>
            <person name="Gallo C.A."/>
            <person name="Diaz A."/>
            <person name="Albertini E."/>
            <person name="Caccamo M."/>
            <person name="Echenique V."/>
        </authorList>
    </citation>
    <scope>NUCLEOTIDE SEQUENCE [LARGE SCALE GENOMIC DNA]</scope>
    <source>
        <strain evidence="4">cv. Victoria</strain>
        <tissue evidence="3">Leaf</tissue>
    </source>
</reference>
<dbReference type="Gramene" id="TVU24449">
    <property type="protein sequence ID" value="TVU24449"/>
    <property type="gene ID" value="EJB05_26886"/>
</dbReference>
<dbReference type="EMBL" id="RWGY01000013">
    <property type="protein sequence ID" value="TVU24449.1"/>
    <property type="molecule type" value="Genomic_DNA"/>
</dbReference>
<dbReference type="Pfam" id="PF03478">
    <property type="entry name" value="Beta-prop_KIB1-4"/>
    <property type="match status" value="1"/>
</dbReference>
<dbReference type="SUPFAM" id="SSF81383">
    <property type="entry name" value="F-box domain"/>
    <property type="match status" value="1"/>
</dbReference>
<sequence>MEEKATRSWSDIPLELAGLVLRRLPAHVDRVRFAAVCPQWRLSAREVRMPPPLPLLALPEGTVYSIPGSKPFRLPDCEGYTEACGNWLFFAREDGCFLRDPFTNVTLTLPALTCVRVRHVRDEPVDEGGLAWMEMDGEEPELCKVMFCSPQLIAALVWLREGTRVGVCQPASEKHVVNQRAGCVAVSAPQSSFSPVHFSQQPSPCFLRLWGVDFQQFTRLPPI</sequence>
<keyword evidence="4" id="KW-1185">Reference proteome</keyword>
<dbReference type="PANTHER" id="PTHR33110:SF111">
    <property type="entry name" value="DUF295 DOMAIN-CONTAINING PROTEIN"/>
    <property type="match status" value="1"/>
</dbReference>
<comment type="caution">
    <text evidence="3">The sequence shown here is derived from an EMBL/GenBank/DDBJ whole genome shotgun (WGS) entry which is preliminary data.</text>
</comment>
<evidence type="ECO:0008006" key="5">
    <source>
        <dbReference type="Google" id="ProtNLM"/>
    </source>
</evidence>
<dbReference type="Pfam" id="PF00646">
    <property type="entry name" value="F-box"/>
    <property type="match status" value="1"/>
</dbReference>
<feature type="domain" description="F-box" evidence="1">
    <location>
        <begin position="9"/>
        <end position="44"/>
    </location>
</feature>
<dbReference type="InterPro" id="IPR005174">
    <property type="entry name" value="KIB1-4_b-propeller"/>
</dbReference>
<dbReference type="OrthoDB" id="696313at2759"/>
<accession>A0A5J9UKY4</accession>
<evidence type="ECO:0000313" key="3">
    <source>
        <dbReference type="EMBL" id="TVU24449.1"/>
    </source>
</evidence>